<feature type="domain" description="SusD-like N-terminal" evidence="7">
    <location>
        <begin position="89"/>
        <end position="241"/>
    </location>
</feature>
<evidence type="ECO:0000256" key="4">
    <source>
        <dbReference type="ARBA" id="ARBA00023136"/>
    </source>
</evidence>
<evidence type="ECO:0000313" key="8">
    <source>
        <dbReference type="EMBL" id="MVN20724.1"/>
    </source>
</evidence>
<accession>A0A7K1STV6</accession>
<dbReference type="Pfam" id="PF07980">
    <property type="entry name" value="SusD_RagB"/>
    <property type="match status" value="1"/>
</dbReference>
<reference evidence="8 9" key="1">
    <citation type="submission" date="2019-12" db="EMBL/GenBank/DDBJ databases">
        <title>Mucilaginibacter sp. HMF7410 genome sequencing and assembly.</title>
        <authorList>
            <person name="Kang H."/>
            <person name="Cha I."/>
            <person name="Kim H."/>
            <person name="Joh K."/>
        </authorList>
    </citation>
    <scope>NUCLEOTIDE SEQUENCE [LARGE SCALE GENOMIC DNA]</scope>
    <source>
        <strain evidence="8 9">HMF7410</strain>
    </source>
</reference>
<keyword evidence="5" id="KW-0998">Cell outer membrane</keyword>
<dbReference type="SUPFAM" id="SSF48452">
    <property type="entry name" value="TPR-like"/>
    <property type="match status" value="1"/>
</dbReference>
<dbReference type="InterPro" id="IPR012944">
    <property type="entry name" value="SusD_RagB_dom"/>
</dbReference>
<dbReference type="InterPro" id="IPR011990">
    <property type="entry name" value="TPR-like_helical_dom_sf"/>
</dbReference>
<gene>
    <name evidence="8" type="ORF">GO621_04155</name>
</gene>
<proteinExistence type="inferred from homology"/>
<dbReference type="GO" id="GO:0009279">
    <property type="term" value="C:cell outer membrane"/>
    <property type="evidence" value="ECO:0007669"/>
    <property type="project" value="UniProtKB-SubCell"/>
</dbReference>
<organism evidence="8 9">
    <name type="scientific">Mucilaginibacter arboris</name>
    <dbReference type="NCBI Taxonomy" id="2682090"/>
    <lineage>
        <taxon>Bacteria</taxon>
        <taxon>Pseudomonadati</taxon>
        <taxon>Bacteroidota</taxon>
        <taxon>Sphingobacteriia</taxon>
        <taxon>Sphingobacteriales</taxon>
        <taxon>Sphingobacteriaceae</taxon>
        <taxon>Mucilaginibacter</taxon>
    </lineage>
</organism>
<keyword evidence="4" id="KW-0472">Membrane</keyword>
<comment type="similarity">
    <text evidence="2">Belongs to the SusD family.</text>
</comment>
<dbReference type="Gene3D" id="1.25.40.390">
    <property type="match status" value="1"/>
</dbReference>
<evidence type="ECO:0000259" key="6">
    <source>
        <dbReference type="Pfam" id="PF07980"/>
    </source>
</evidence>
<feature type="domain" description="RagB/SusD" evidence="6">
    <location>
        <begin position="405"/>
        <end position="556"/>
    </location>
</feature>
<protein>
    <submittedName>
        <fullName evidence="8">RagB/SusD family nutrient uptake outer membrane protein</fullName>
    </submittedName>
</protein>
<dbReference type="Proteomes" id="UP000462014">
    <property type="component" value="Unassembled WGS sequence"/>
</dbReference>
<evidence type="ECO:0000259" key="7">
    <source>
        <dbReference type="Pfam" id="PF14322"/>
    </source>
</evidence>
<evidence type="ECO:0000256" key="3">
    <source>
        <dbReference type="ARBA" id="ARBA00022729"/>
    </source>
</evidence>
<dbReference type="Pfam" id="PF14322">
    <property type="entry name" value="SusD-like_3"/>
    <property type="match status" value="1"/>
</dbReference>
<keyword evidence="9" id="KW-1185">Reference proteome</keyword>
<dbReference type="AlphaFoldDB" id="A0A7K1STV6"/>
<evidence type="ECO:0000313" key="9">
    <source>
        <dbReference type="Proteomes" id="UP000462014"/>
    </source>
</evidence>
<comment type="subcellular location">
    <subcellularLocation>
        <location evidence="1">Cell outer membrane</location>
    </subcellularLocation>
</comment>
<comment type="caution">
    <text evidence="8">The sequence shown here is derived from an EMBL/GenBank/DDBJ whole genome shotgun (WGS) entry which is preliminary data.</text>
</comment>
<evidence type="ECO:0000256" key="2">
    <source>
        <dbReference type="ARBA" id="ARBA00006275"/>
    </source>
</evidence>
<keyword evidence="3" id="KW-0732">Signal</keyword>
<sequence length="556" mass="61788">MLVYKRKLNLIKMKFFNKILVCAGLIACVTSCKKNALDENPPAILTADNLFVDYNGFQNAINGLYYQVRRYRAGITTADPSNDMTSEVTVEGVDNSYSNYPGSPGTVYNNWGAANNAAFIQYSQLWAYFYQTINAANTIIGRVPLNTTMTGDQKNQTLAEARLIRAWCYRHLTFLFGDVPLTLTETTGANFKTDFSRAKVADVQAAMEADWLFAEANLPVTNTNDGKVIKGTAQHYLAELYLTQGNFTKAKDYATRVTTNTAYALINNRYGANAKNPGTAFTDMFLDGNSDRSQGNTEALWVLQNELNVTGGEGNNIMRRYWVNRYYSLTVKGTDGKSASPFLPSADFGGRGIGRIGPTKWALSIYDPTDDRGSDYAWRFSYTINNPAGIPKGYTLGQVVPVDRTSNEKLSNPNWPSTRKWDYTSPLDVNNSSSYNDQILIRAGEDYLFLAEADLGLGDLAGAATAINALRTRAHAPLITASQITLDFILDERSRELFSEEDRRYTLLRTKTWLTRTKLHNVISGNLIQPRDQLLPIPQSVIDANISAVLPQNPGY</sequence>
<evidence type="ECO:0000256" key="1">
    <source>
        <dbReference type="ARBA" id="ARBA00004442"/>
    </source>
</evidence>
<dbReference type="EMBL" id="WPIK01000003">
    <property type="protein sequence ID" value="MVN20724.1"/>
    <property type="molecule type" value="Genomic_DNA"/>
</dbReference>
<evidence type="ECO:0000256" key="5">
    <source>
        <dbReference type="ARBA" id="ARBA00023237"/>
    </source>
</evidence>
<name>A0A7K1STV6_9SPHI</name>
<dbReference type="InterPro" id="IPR033985">
    <property type="entry name" value="SusD-like_N"/>
</dbReference>